<organism evidence="1 2">
    <name type="scientific">Mesorhizobium hungaricum</name>
    <dbReference type="NCBI Taxonomy" id="1566387"/>
    <lineage>
        <taxon>Bacteria</taxon>
        <taxon>Pseudomonadati</taxon>
        <taxon>Pseudomonadota</taxon>
        <taxon>Alphaproteobacteria</taxon>
        <taxon>Hyphomicrobiales</taxon>
        <taxon>Phyllobacteriaceae</taxon>
        <taxon>Mesorhizobium</taxon>
    </lineage>
</organism>
<keyword evidence="1" id="KW-0456">Lyase</keyword>
<dbReference type="Gene3D" id="1.25.40.80">
    <property type="match status" value="1"/>
</dbReference>
<dbReference type="Proteomes" id="UP000094412">
    <property type="component" value="Unassembled WGS sequence"/>
</dbReference>
<dbReference type="EMBL" id="MDEO01000026">
    <property type="protein sequence ID" value="OCX22808.1"/>
    <property type="molecule type" value="Genomic_DNA"/>
</dbReference>
<dbReference type="InterPro" id="IPR014729">
    <property type="entry name" value="Rossmann-like_a/b/a_fold"/>
</dbReference>
<dbReference type="STRING" id="1566387.QV13_04965"/>
<protein>
    <submittedName>
        <fullName evidence="1">Deoxyribodipyrimidine photolyase</fullName>
    </submittedName>
</protein>
<gene>
    <name evidence="1" type="ORF">QV13_04965</name>
</gene>
<sequence length="511" mass="58505">MKAAKARTIALILGDQLSHDISSLQGFDPREDVVLMVEVADEATYVRHHKQKIAFILSAMRHFADELREHGFRVDYVRLDDEANTGSFTGELIRAIARLKPDCVVITEPGEWRVRKMVDGWPEQLRLHVNVREDDRFFCSVGQFQAWADGRKTYRMEHFYREMRRRNGILMDGESPCGGHWNFDADNRKKLPHTLKVPERFGSEPDAITREIMSMVAVRFADHFGDLEGFAWAVTRKQALATLDFFISEALPFFGDYQDAMAVHEPFLFHSLLSPYLNIGLLSPREVCEAAENAFRRGEAPINSVEGFIRQILGWREYVRGIYWLKMPHYAETNALGAVRSLPWFYWSGETDMNCLATAIADTRRNAYAHHIQRLMITGNFALLVGVSPAELEEWYLAVYADAFDWVELPNTHGMVLFADGGLMASKPYAASGAYIDRMSDYCGTCAYSPKIKNGPGACPFNFLYWSFLIENRSYLEQNPRMGMPYRTLDRMPKDRVKAITQDAHTFIEGL</sequence>
<dbReference type="SUPFAM" id="SSF48173">
    <property type="entry name" value="Cryptochrome/photolyase FAD-binding domain"/>
    <property type="match status" value="1"/>
</dbReference>
<reference evidence="1 2" key="1">
    <citation type="submission" date="2016-08" db="EMBL/GenBank/DDBJ databases">
        <title>Whole genome sequence of Mesorhizobium sp. strain UASWS1009 isolated from industrial sewage.</title>
        <authorList>
            <person name="Crovadore J."/>
            <person name="Calmin G."/>
            <person name="Chablais R."/>
            <person name="Cochard B."/>
            <person name="Lefort F."/>
        </authorList>
    </citation>
    <scope>NUCLEOTIDE SEQUENCE [LARGE SCALE GENOMIC DNA]</scope>
    <source>
        <strain evidence="1 2">UASWS1009</strain>
    </source>
</reference>
<dbReference type="PANTHER" id="PTHR38657">
    <property type="entry name" value="SLR1343 PROTEIN"/>
    <property type="match status" value="1"/>
</dbReference>
<evidence type="ECO:0000313" key="1">
    <source>
        <dbReference type="EMBL" id="OCX22808.1"/>
    </source>
</evidence>
<evidence type="ECO:0000313" key="2">
    <source>
        <dbReference type="Proteomes" id="UP000094412"/>
    </source>
</evidence>
<dbReference type="Gene3D" id="1.10.10.1710">
    <property type="entry name" value="Deoxyribodipyrimidine photolyase-related"/>
    <property type="match status" value="1"/>
</dbReference>
<comment type="caution">
    <text evidence="1">The sequence shown here is derived from an EMBL/GenBank/DDBJ whole genome shotgun (WGS) entry which is preliminary data.</text>
</comment>
<dbReference type="Pfam" id="PF04244">
    <property type="entry name" value="DPRP"/>
    <property type="match status" value="1"/>
</dbReference>
<name>A0A1C2E729_9HYPH</name>
<keyword evidence="2" id="KW-1185">Reference proteome</keyword>
<dbReference type="RefSeq" id="WP_065996806.1">
    <property type="nucleotide sequence ID" value="NZ_MDEO01000026.1"/>
</dbReference>
<dbReference type="PANTHER" id="PTHR38657:SF1">
    <property type="entry name" value="SLR1343 PROTEIN"/>
    <property type="match status" value="1"/>
</dbReference>
<dbReference type="Gene3D" id="3.40.50.620">
    <property type="entry name" value="HUPs"/>
    <property type="match status" value="1"/>
</dbReference>
<dbReference type="GO" id="GO:0016829">
    <property type="term" value="F:lyase activity"/>
    <property type="evidence" value="ECO:0007669"/>
    <property type="project" value="UniProtKB-KW"/>
</dbReference>
<dbReference type="OrthoDB" id="5288100at2"/>
<dbReference type="Gene3D" id="1.10.579.10">
    <property type="entry name" value="DNA Cyclobutane Dipyrimidine Photolyase, subunit A, domain 3"/>
    <property type="match status" value="1"/>
</dbReference>
<dbReference type="AlphaFoldDB" id="A0A1C2E729"/>
<dbReference type="InterPro" id="IPR052551">
    <property type="entry name" value="UV-DNA_repair_photolyase"/>
</dbReference>
<dbReference type="InterPro" id="IPR007357">
    <property type="entry name" value="PhrB-like"/>
</dbReference>
<dbReference type="InterPro" id="IPR036134">
    <property type="entry name" value="Crypto/Photolyase_FAD-like_sf"/>
</dbReference>
<proteinExistence type="predicted"/>
<accession>A0A1C2E729</accession>